<feature type="transmembrane region" description="Helical" evidence="6">
    <location>
        <begin position="146"/>
        <end position="167"/>
    </location>
</feature>
<feature type="transmembrane region" description="Helical" evidence="6">
    <location>
        <begin position="67"/>
        <end position="94"/>
    </location>
</feature>
<feature type="transmembrane region" description="Helical" evidence="6">
    <location>
        <begin position="212"/>
        <end position="231"/>
    </location>
</feature>
<evidence type="ECO:0000256" key="5">
    <source>
        <dbReference type="ARBA" id="ARBA00023136"/>
    </source>
</evidence>
<dbReference type="SUPFAM" id="SSF103473">
    <property type="entry name" value="MFS general substrate transporter"/>
    <property type="match status" value="1"/>
</dbReference>
<feature type="transmembrane region" description="Helical" evidence="6">
    <location>
        <begin position="106"/>
        <end position="126"/>
    </location>
</feature>
<evidence type="ECO:0000313" key="7">
    <source>
        <dbReference type="EMBL" id="EON98499.1"/>
    </source>
</evidence>
<dbReference type="AlphaFoldDB" id="R8BGT7"/>
<gene>
    <name evidence="7" type="ORF">UCRPA7_5963</name>
</gene>
<dbReference type="eggNOG" id="KOG0254">
    <property type="taxonomic scope" value="Eukaryota"/>
</dbReference>
<proteinExistence type="predicted"/>
<dbReference type="InterPro" id="IPR036259">
    <property type="entry name" value="MFS_trans_sf"/>
</dbReference>
<feature type="transmembrane region" description="Helical" evidence="6">
    <location>
        <begin position="352"/>
        <end position="370"/>
    </location>
</feature>
<organism evidence="7 8">
    <name type="scientific">Phaeoacremonium minimum (strain UCR-PA7)</name>
    <name type="common">Esca disease fungus</name>
    <name type="synonym">Togninia minima</name>
    <dbReference type="NCBI Taxonomy" id="1286976"/>
    <lineage>
        <taxon>Eukaryota</taxon>
        <taxon>Fungi</taxon>
        <taxon>Dikarya</taxon>
        <taxon>Ascomycota</taxon>
        <taxon>Pezizomycotina</taxon>
        <taxon>Sordariomycetes</taxon>
        <taxon>Sordariomycetidae</taxon>
        <taxon>Togniniales</taxon>
        <taxon>Togniniaceae</taxon>
        <taxon>Phaeoacremonium</taxon>
    </lineage>
</organism>
<dbReference type="Proteomes" id="UP000014074">
    <property type="component" value="Unassembled WGS sequence"/>
</dbReference>
<dbReference type="GeneID" id="19326571"/>
<evidence type="ECO:0000256" key="2">
    <source>
        <dbReference type="ARBA" id="ARBA00022448"/>
    </source>
</evidence>
<dbReference type="InterPro" id="IPR010573">
    <property type="entry name" value="MFS_Str1/Tri12-like"/>
</dbReference>
<keyword evidence="8" id="KW-1185">Reference proteome</keyword>
<dbReference type="Gene3D" id="1.20.1250.20">
    <property type="entry name" value="MFS general substrate transporter like domains"/>
    <property type="match status" value="1"/>
</dbReference>
<evidence type="ECO:0000313" key="8">
    <source>
        <dbReference type="Proteomes" id="UP000014074"/>
    </source>
</evidence>
<dbReference type="GO" id="GO:0022857">
    <property type="term" value="F:transmembrane transporter activity"/>
    <property type="evidence" value="ECO:0007669"/>
    <property type="project" value="InterPro"/>
</dbReference>
<evidence type="ECO:0000256" key="3">
    <source>
        <dbReference type="ARBA" id="ARBA00022692"/>
    </source>
</evidence>
<reference evidence="8" key="1">
    <citation type="journal article" date="2013" name="Genome Announc.">
        <title>Draft genome sequence of the ascomycete Phaeoacremonium aleophilum strain UCR-PA7, a causal agent of the esca disease complex in grapevines.</title>
        <authorList>
            <person name="Blanco-Ulate B."/>
            <person name="Rolshausen P."/>
            <person name="Cantu D."/>
        </authorList>
    </citation>
    <scope>NUCLEOTIDE SEQUENCE [LARGE SCALE GENOMIC DNA]</scope>
    <source>
        <strain evidence="8">UCR-PA7</strain>
    </source>
</reference>
<dbReference type="EMBL" id="KB933215">
    <property type="protein sequence ID" value="EON98499.1"/>
    <property type="molecule type" value="Genomic_DNA"/>
</dbReference>
<feature type="transmembrane region" description="Helical" evidence="6">
    <location>
        <begin position="22"/>
        <end position="46"/>
    </location>
</feature>
<name>R8BGT7_PHAM7</name>
<feature type="transmembrane region" description="Helical" evidence="6">
    <location>
        <begin position="187"/>
        <end position="205"/>
    </location>
</feature>
<protein>
    <submittedName>
        <fullName evidence="7">Putative siderophore iron transporter mirb protein</fullName>
    </submittedName>
</protein>
<accession>R8BGT7</accession>
<keyword evidence="4 6" id="KW-1133">Transmembrane helix</keyword>
<feature type="transmembrane region" description="Helical" evidence="6">
    <location>
        <begin position="237"/>
        <end position="259"/>
    </location>
</feature>
<dbReference type="Pfam" id="PF06609">
    <property type="entry name" value="TRI12"/>
    <property type="match status" value="1"/>
</dbReference>
<comment type="subcellular location">
    <subcellularLocation>
        <location evidence="1">Membrane</location>
        <topology evidence="1">Multi-pass membrane protein</topology>
    </subcellularLocation>
</comment>
<dbReference type="PANTHER" id="PTHR23501:SF50">
    <property type="entry name" value="MFS SIDEROCHROME IRON TRANSPORTER MIRB (AFU_ORTHOLOGUE AFUA_3G03640)-RELATED"/>
    <property type="match status" value="1"/>
</dbReference>
<keyword evidence="2" id="KW-0813">Transport</keyword>
<keyword evidence="3 6" id="KW-0812">Transmembrane</keyword>
<evidence type="ECO:0000256" key="4">
    <source>
        <dbReference type="ARBA" id="ARBA00022989"/>
    </source>
</evidence>
<dbReference type="GO" id="GO:0005886">
    <property type="term" value="C:plasma membrane"/>
    <property type="evidence" value="ECO:0007669"/>
    <property type="project" value="TreeGrafter"/>
</dbReference>
<keyword evidence="5 6" id="KW-0472">Membrane</keyword>
<dbReference type="OrthoDB" id="4078873at2759"/>
<dbReference type="FunFam" id="1.20.1250.20:FF:000302">
    <property type="entry name" value="MFS siderochrome iron transporter MirB"/>
    <property type="match status" value="1"/>
</dbReference>
<dbReference type="RefSeq" id="XP_007916697.1">
    <property type="nucleotide sequence ID" value="XM_007918506.1"/>
</dbReference>
<feature type="transmembrane region" description="Helical" evidence="6">
    <location>
        <begin position="271"/>
        <end position="293"/>
    </location>
</feature>
<dbReference type="KEGG" id="tmn:UCRPA7_5963"/>
<evidence type="ECO:0000256" key="1">
    <source>
        <dbReference type="ARBA" id="ARBA00004141"/>
    </source>
</evidence>
<evidence type="ECO:0000256" key="6">
    <source>
        <dbReference type="SAM" id="Phobius"/>
    </source>
</evidence>
<sequence length="387" mass="42758">MITAFAGSKAAEGFYYHVHWRWGFGCFAIIVPAVTLPLFFMLKLNLRKAKTHGVISEDGDKRSVFKIIWDGVIGFDVPGVFLFAGGLTIFLLPFTLATSAPHGWKSGYIIAMIVVGFVLLVFFGLYETYLAPQPFLKNQFLTDRTVVGACLIDMTYQISYYCWNSYFTSFLQVVSNLSVSEAGYVNSTFQVVSGVLLFICGYLIRRSGRFKWLFYIAVPIYVFGLGLMIHFRQPNQYIGYIVMCEIFISVGGSIFILLVQLAVLAAVDHQYVAAVLAMLYVSGTVGGAIGNAISGSIWTNTFLKALTRNLPASAQPDVLTIYSSLPVQLSYPIGSDVRIAIQNAYGYAQTRMLAAGTGIMALCFIWVLLIRNLNVSQKTTQTKGVVF</sequence>
<dbReference type="HOGENOM" id="CLU_012970_1_1_1"/>
<dbReference type="PANTHER" id="PTHR23501">
    <property type="entry name" value="MAJOR FACILITATOR SUPERFAMILY"/>
    <property type="match status" value="1"/>
</dbReference>